<feature type="compositionally biased region" description="Basic and acidic residues" evidence="7">
    <location>
        <begin position="299"/>
        <end position="316"/>
    </location>
</feature>
<dbReference type="InterPro" id="IPR015807">
    <property type="entry name" value="His-tRNA-ligase"/>
</dbReference>
<name>A0A1G2CX38_9BACT</name>
<feature type="region of interest" description="Disordered" evidence="7">
    <location>
        <begin position="293"/>
        <end position="320"/>
    </location>
</feature>
<dbReference type="PANTHER" id="PTHR43707">
    <property type="entry name" value="HISTIDYL-TRNA SYNTHETASE"/>
    <property type="match status" value="1"/>
</dbReference>
<dbReference type="SUPFAM" id="SSF52954">
    <property type="entry name" value="Class II aaRS ABD-related"/>
    <property type="match status" value="1"/>
</dbReference>
<dbReference type="PROSITE" id="PS50862">
    <property type="entry name" value="AA_TRNA_LIGASE_II"/>
    <property type="match status" value="1"/>
</dbReference>
<evidence type="ECO:0000256" key="1">
    <source>
        <dbReference type="ARBA" id="ARBA00008226"/>
    </source>
</evidence>
<dbReference type="GO" id="GO:0006427">
    <property type="term" value="P:histidyl-tRNA aminoacylation"/>
    <property type="evidence" value="ECO:0007669"/>
    <property type="project" value="UniProtKB-UniRule"/>
</dbReference>
<evidence type="ECO:0000256" key="6">
    <source>
        <dbReference type="PIRSR" id="PIRSR001549-1"/>
    </source>
</evidence>
<dbReference type="Gene3D" id="3.40.50.800">
    <property type="entry name" value="Anticodon-binding domain"/>
    <property type="match status" value="1"/>
</dbReference>
<comment type="catalytic activity">
    <reaction evidence="4 5">
        <text>tRNA(His) + L-histidine + ATP = L-histidyl-tRNA(His) + AMP + diphosphate + H(+)</text>
        <dbReference type="Rhea" id="RHEA:17313"/>
        <dbReference type="Rhea" id="RHEA-COMP:9665"/>
        <dbReference type="Rhea" id="RHEA-COMP:9689"/>
        <dbReference type="ChEBI" id="CHEBI:15378"/>
        <dbReference type="ChEBI" id="CHEBI:30616"/>
        <dbReference type="ChEBI" id="CHEBI:33019"/>
        <dbReference type="ChEBI" id="CHEBI:57595"/>
        <dbReference type="ChEBI" id="CHEBI:78442"/>
        <dbReference type="ChEBI" id="CHEBI:78527"/>
        <dbReference type="ChEBI" id="CHEBI:456215"/>
        <dbReference type="EC" id="6.1.1.21"/>
    </reaction>
</comment>
<dbReference type="Proteomes" id="UP000177122">
    <property type="component" value="Unassembled WGS sequence"/>
</dbReference>
<dbReference type="AlphaFoldDB" id="A0A1G2CX38"/>
<feature type="binding site" evidence="6">
    <location>
        <position position="135"/>
    </location>
    <ligand>
        <name>L-histidine</name>
        <dbReference type="ChEBI" id="CHEBI:57595"/>
    </ligand>
</feature>
<keyword evidence="5" id="KW-0436">Ligase</keyword>
<dbReference type="GO" id="GO:0005524">
    <property type="term" value="F:ATP binding"/>
    <property type="evidence" value="ECO:0007669"/>
    <property type="project" value="UniProtKB-UniRule"/>
</dbReference>
<accession>A0A1G2CX38</accession>
<dbReference type="InterPro" id="IPR004516">
    <property type="entry name" value="HisRS/HisZ"/>
</dbReference>
<comment type="similarity">
    <text evidence="1 5">Belongs to the class-II aminoacyl-tRNA synthetase family.</text>
</comment>
<evidence type="ECO:0000313" key="9">
    <source>
        <dbReference type="EMBL" id="OGZ05260.1"/>
    </source>
</evidence>
<dbReference type="InterPro" id="IPR036621">
    <property type="entry name" value="Anticodon-bd_dom_sf"/>
</dbReference>
<dbReference type="PANTHER" id="PTHR43707:SF1">
    <property type="entry name" value="HISTIDINE--TRNA LIGASE, MITOCHONDRIAL-RELATED"/>
    <property type="match status" value="1"/>
</dbReference>
<dbReference type="InterPro" id="IPR006195">
    <property type="entry name" value="aa-tRNA-synth_II"/>
</dbReference>
<keyword evidence="2 5" id="KW-0547">Nucleotide-binding</keyword>
<gene>
    <name evidence="5" type="primary">hisS</name>
    <name evidence="9" type="ORF">A2845_03030</name>
</gene>
<evidence type="ECO:0000256" key="2">
    <source>
        <dbReference type="ARBA" id="ARBA00022741"/>
    </source>
</evidence>
<dbReference type="Gene3D" id="3.30.930.10">
    <property type="entry name" value="Bira Bifunctional Protein, Domain 2"/>
    <property type="match status" value="1"/>
</dbReference>
<comment type="subunit">
    <text evidence="5">Homodimer.</text>
</comment>
<evidence type="ECO:0000256" key="5">
    <source>
        <dbReference type="HAMAP-Rule" id="MF_00127"/>
    </source>
</evidence>
<feature type="domain" description="Aminoacyl-transfer RNA synthetases class-II family profile" evidence="8">
    <location>
        <begin position="32"/>
        <end position="356"/>
    </location>
</feature>
<evidence type="ECO:0000256" key="3">
    <source>
        <dbReference type="ARBA" id="ARBA00023146"/>
    </source>
</evidence>
<comment type="subcellular location">
    <subcellularLocation>
        <location evidence="5">Cytoplasm</location>
    </subcellularLocation>
</comment>
<dbReference type="InterPro" id="IPR041715">
    <property type="entry name" value="HisRS-like_core"/>
</dbReference>
<evidence type="ECO:0000313" key="10">
    <source>
        <dbReference type="Proteomes" id="UP000177122"/>
    </source>
</evidence>
<keyword evidence="5" id="KW-0963">Cytoplasm</keyword>
<sequence length="463" mass="52606">MTKKESEKKEIPTALKGMRDLIGDESHKYQGFFEKAAEVAIYYGFQPIDVPIMEREEVFLSTQSEDTDLVGKEMYSLKTKSGEKLALRPEGTAPVMRAYLEHGMQSHPQPVKFYYYGSFFRHDNPQRGRYREFKQFGIEMIGSSKSISDAMVIYLNATILKEVGLTNIMIDVNSIGDKESRAPYLRELTAYYRKHINHLCANCKQRIKTNPLRLLDCKSPECQPFKEKAPQSIAHLSPAAKQHFKEVLEFLDALKLTYRINTNLVRGLDYYTHTVFEITEIPDDRPAEIFAENATQLEATDKEKDDKKKKHEREDAENAPMSIAGGGRYDYLAKRLGSKKDIPAVGSSIGVDRVLLSPNYKGSAPRIVKKPKIYFIQLGFEAKLKSLEIIEVLRNARIPVVHALNKDSLGAQLGIAERMQVPYALIFGQKEALEGTVIVRNMLTRSQETIKIAKLADYIKAIK</sequence>
<dbReference type="CDD" id="cd00773">
    <property type="entry name" value="HisRS-like_core"/>
    <property type="match status" value="1"/>
</dbReference>
<dbReference type="SUPFAM" id="SSF55681">
    <property type="entry name" value="Class II aaRS and biotin synthetases"/>
    <property type="match status" value="1"/>
</dbReference>
<proteinExistence type="inferred from homology"/>
<evidence type="ECO:0000256" key="4">
    <source>
        <dbReference type="ARBA" id="ARBA00047639"/>
    </source>
</evidence>
<feature type="binding site" evidence="6">
    <location>
        <position position="139"/>
    </location>
    <ligand>
        <name>L-histidine</name>
        <dbReference type="ChEBI" id="CHEBI:57595"/>
    </ligand>
</feature>
<dbReference type="GO" id="GO:0005737">
    <property type="term" value="C:cytoplasm"/>
    <property type="evidence" value="ECO:0007669"/>
    <property type="project" value="UniProtKB-SubCell"/>
</dbReference>
<organism evidence="9 10">
    <name type="scientific">Candidatus Lloydbacteria bacterium RIFCSPHIGHO2_01_FULL_49_22</name>
    <dbReference type="NCBI Taxonomy" id="1798658"/>
    <lineage>
        <taxon>Bacteria</taxon>
        <taxon>Candidatus Lloydiibacteriota</taxon>
    </lineage>
</organism>
<keyword evidence="5" id="KW-0648">Protein biosynthesis</keyword>
<reference evidence="9 10" key="1">
    <citation type="journal article" date="2016" name="Nat. Commun.">
        <title>Thousands of microbial genomes shed light on interconnected biogeochemical processes in an aquifer system.</title>
        <authorList>
            <person name="Anantharaman K."/>
            <person name="Brown C.T."/>
            <person name="Hug L.A."/>
            <person name="Sharon I."/>
            <person name="Castelle C.J."/>
            <person name="Probst A.J."/>
            <person name="Thomas B.C."/>
            <person name="Singh A."/>
            <person name="Wilkins M.J."/>
            <person name="Karaoz U."/>
            <person name="Brodie E.L."/>
            <person name="Williams K.H."/>
            <person name="Hubbard S.S."/>
            <person name="Banfield J.F."/>
        </authorList>
    </citation>
    <scope>NUCLEOTIDE SEQUENCE [LARGE SCALE GENOMIC DNA]</scope>
</reference>
<dbReference type="NCBIfam" id="TIGR00442">
    <property type="entry name" value="hisS"/>
    <property type="match status" value="1"/>
</dbReference>
<evidence type="ECO:0000259" key="8">
    <source>
        <dbReference type="PROSITE" id="PS50862"/>
    </source>
</evidence>
<feature type="binding site" evidence="6">
    <location>
        <position position="121"/>
    </location>
    <ligand>
        <name>L-histidine</name>
        <dbReference type="ChEBI" id="CHEBI:57595"/>
    </ligand>
</feature>
<dbReference type="InterPro" id="IPR045864">
    <property type="entry name" value="aa-tRNA-synth_II/BPL/LPL"/>
</dbReference>
<feature type="binding site" evidence="6">
    <location>
        <position position="266"/>
    </location>
    <ligand>
        <name>L-histidine</name>
        <dbReference type="ChEBI" id="CHEBI:57595"/>
    </ligand>
</feature>
<dbReference type="GO" id="GO:0004821">
    <property type="term" value="F:histidine-tRNA ligase activity"/>
    <property type="evidence" value="ECO:0007669"/>
    <property type="project" value="UniProtKB-UniRule"/>
</dbReference>
<feature type="binding site" evidence="6">
    <location>
        <begin position="270"/>
        <end position="271"/>
    </location>
    <ligand>
        <name>L-histidine</name>
        <dbReference type="ChEBI" id="CHEBI:57595"/>
    </ligand>
</feature>
<dbReference type="EMBL" id="MHLI01000015">
    <property type="protein sequence ID" value="OGZ05260.1"/>
    <property type="molecule type" value="Genomic_DNA"/>
</dbReference>
<evidence type="ECO:0000256" key="7">
    <source>
        <dbReference type="SAM" id="MobiDB-lite"/>
    </source>
</evidence>
<dbReference type="InterPro" id="IPR004154">
    <property type="entry name" value="Anticodon-bd"/>
</dbReference>
<feature type="binding site" evidence="6">
    <location>
        <begin position="90"/>
        <end position="92"/>
    </location>
    <ligand>
        <name>L-histidine</name>
        <dbReference type="ChEBI" id="CHEBI:57595"/>
    </ligand>
</feature>
<dbReference type="PIRSF" id="PIRSF001549">
    <property type="entry name" value="His-tRNA_synth"/>
    <property type="match status" value="1"/>
</dbReference>
<protein>
    <recommendedName>
        <fullName evidence="5">Histidine--tRNA ligase</fullName>
        <ecNumber evidence="5">6.1.1.21</ecNumber>
    </recommendedName>
    <alternativeName>
        <fullName evidence="5">Histidyl-tRNA synthetase</fullName>
        <shortName evidence="5">HisRS</shortName>
    </alternativeName>
</protein>
<dbReference type="Pfam" id="PF03129">
    <property type="entry name" value="HGTP_anticodon"/>
    <property type="match status" value="1"/>
</dbReference>
<dbReference type="HAMAP" id="MF_00127">
    <property type="entry name" value="His_tRNA_synth"/>
    <property type="match status" value="1"/>
</dbReference>
<dbReference type="Pfam" id="PF13393">
    <property type="entry name" value="tRNA-synt_His"/>
    <property type="match status" value="1"/>
</dbReference>
<dbReference type="EC" id="6.1.1.21" evidence="5"/>
<keyword evidence="3 5" id="KW-0030">Aminoacyl-tRNA synthetase</keyword>
<comment type="caution">
    <text evidence="9">The sequence shown here is derived from an EMBL/GenBank/DDBJ whole genome shotgun (WGS) entry which is preliminary data.</text>
</comment>
<keyword evidence="5" id="KW-0067">ATP-binding</keyword>